<dbReference type="PROSITE" id="PS51257">
    <property type="entry name" value="PROKAR_LIPOPROTEIN"/>
    <property type="match status" value="1"/>
</dbReference>
<keyword evidence="1" id="KW-0732">Signal</keyword>
<organism evidence="2 3">
    <name type="scientific">Blautia parvula</name>
    <dbReference type="NCBI Taxonomy" id="2877527"/>
    <lineage>
        <taxon>Bacteria</taxon>
        <taxon>Bacillati</taxon>
        <taxon>Bacillota</taxon>
        <taxon>Clostridia</taxon>
        <taxon>Lachnospirales</taxon>
        <taxon>Lachnospiraceae</taxon>
        <taxon>Blautia</taxon>
    </lineage>
</organism>
<dbReference type="Proteomes" id="UP001600941">
    <property type="component" value="Unassembled WGS sequence"/>
</dbReference>
<name>A0ABQ0BU55_9FIRM</name>
<gene>
    <name evidence="2" type="ORF">K340107D12_28840</name>
</gene>
<evidence type="ECO:0000313" key="2">
    <source>
        <dbReference type="EMBL" id="GAA6500068.1"/>
    </source>
</evidence>
<dbReference type="RefSeq" id="WP_227212140.1">
    <property type="nucleotide sequence ID" value="NZ_BAABZQ010000001.1"/>
</dbReference>
<sequence length="124" mass="13837">MKKIIIAFFTLLCTFALTSCTGSAYEGSRLGNENHLIMEYRIFNTTDSQPLKLEKGDVIDAEIVCDSGRLSVKIQKDDETPIYEKEKIDLSTTFQVPIEESGTYNITITGEKAKGSVCFKRVKG</sequence>
<accession>A0ABQ0BU55</accession>
<dbReference type="EMBL" id="BAABZQ010000001">
    <property type="protein sequence ID" value="GAA6500068.1"/>
    <property type="molecule type" value="Genomic_DNA"/>
</dbReference>
<protein>
    <recommendedName>
        <fullName evidence="4">Lipoprotein</fullName>
    </recommendedName>
</protein>
<feature type="signal peptide" evidence="1">
    <location>
        <begin position="1"/>
        <end position="24"/>
    </location>
</feature>
<comment type="caution">
    <text evidence="2">The sequence shown here is derived from an EMBL/GenBank/DDBJ whole genome shotgun (WGS) entry which is preliminary data.</text>
</comment>
<keyword evidence="3" id="KW-1185">Reference proteome</keyword>
<feature type="chain" id="PRO_5045157477" description="Lipoprotein" evidence="1">
    <location>
        <begin position="25"/>
        <end position="124"/>
    </location>
</feature>
<evidence type="ECO:0000313" key="3">
    <source>
        <dbReference type="Proteomes" id="UP001600941"/>
    </source>
</evidence>
<evidence type="ECO:0008006" key="4">
    <source>
        <dbReference type="Google" id="ProtNLM"/>
    </source>
</evidence>
<evidence type="ECO:0000256" key="1">
    <source>
        <dbReference type="SAM" id="SignalP"/>
    </source>
</evidence>
<reference evidence="2 3" key="1">
    <citation type="submission" date="2024-04" db="EMBL/GenBank/DDBJ databases">
        <title>Defined microbial consortia suppress multidrug-resistant proinflammatory Enterobacteriaceae via ecological control.</title>
        <authorList>
            <person name="Furuichi M."/>
            <person name="Kawaguchi T."/>
            <person name="Pust M."/>
            <person name="Yasuma K."/>
            <person name="Plichta D."/>
            <person name="Hasegawa N."/>
            <person name="Ohya T."/>
            <person name="Bhattarai S."/>
            <person name="Sasajima S."/>
            <person name="Aoto Y."/>
            <person name="Tuganbaev T."/>
            <person name="Yaginuma M."/>
            <person name="Ueda M."/>
            <person name="Okahashi N."/>
            <person name="Amafuji K."/>
            <person name="Kiridooshi Y."/>
            <person name="Sugita K."/>
            <person name="Strazar M."/>
            <person name="Skelly A."/>
            <person name="Suda W."/>
            <person name="Hattori M."/>
            <person name="Nakamoto N."/>
            <person name="Caballero S."/>
            <person name="Norman J."/>
            <person name="Olle B."/>
            <person name="Tanoue T."/>
            <person name="Arita M."/>
            <person name="Bucci V."/>
            <person name="Atarashi K."/>
            <person name="Xavier R."/>
            <person name="Honda K."/>
        </authorList>
    </citation>
    <scope>NUCLEOTIDE SEQUENCE [LARGE SCALE GENOMIC DNA]</scope>
    <source>
        <strain evidence="3">k34-0107-D12</strain>
    </source>
</reference>
<proteinExistence type="predicted"/>